<organism evidence="9 10">
    <name type="scientific">Orenia metallireducens</name>
    <dbReference type="NCBI Taxonomy" id="1413210"/>
    <lineage>
        <taxon>Bacteria</taxon>
        <taxon>Bacillati</taxon>
        <taxon>Bacillota</taxon>
        <taxon>Clostridia</taxon>
        <taxon>Halanaerobiales</taxon>
        <taxon>Halobacteroidaceae</taxon>
        <taxon>Orenia</taxon>
    </lineage>
</organism>
<protein>
    <submittedName>
        <fullName evidence="9">Arabinan endo-1,5-alpha-L-arabinosidase</fullName>
    </submittedName>
</protein>
<dbReference type="PANTHER" id="PTHR43301:SF3">
    <property type="entry name" value="ARABINAN ENDO-1,5-ALPHA-L-ARABINOSIDASE A-RELATED"/>
    <property type="match status" value="1"/>
</dbReference>
<dbReference type="OrthoDB" id="9801455at2"/>
<dbReference type="GO" id="GO:0005975">
    <property type="term" value="P:carbohydrate metabolic process"/>
    <property type="evidence" value="ECO:0007669"/>
    <property type="project" value="InterPro"/>
</dbReference>
<dbReference type="Gene3D" id="2.40.128.10">
    <property type="match status" value="1"/>
</dbReference>
<dbReference type="Proteomes" id="UP000219573">
    <property type="component" value="Unassembled WGS sequence"/>
</dbReference>
<evidence type="ECO:0000256" key="3">
    <source>
        <dbReference type="ARBA" id="ARBA00022801"/>
    </source>
</evidence>
<dbReference type="RefSeq" id="WP_097017998.1">
    <property type="nucleotide sequence ID" value="NZ_OBDZ01000013.1"/>
</dbReference>
<dbReference type="InterPro" id="IPR023296">
    <property type="entry name" value="Glyco_hydro_beta-prop_sf"/>
</dbReference>
<evidence type="ECO:0000313" key="9">
    <source>
        <dbReference type="EMBL" id="SNY30317.1"/>
    </source>
</evidence>
<dbReference type="AlphaFoldDB" id="A0A285H3H6"/>
<dbReference type="CDD" id="cd08998">
    <property type="entry name" value="GH43_Arb43a-like"/>
    <property type="match status" value="1"/>
</dbReference>
<feature type="domain" description="Extracellular endo-alpha-(1-&gt;5)-L-arabinanase C-terminal" evidence="8">
    <location>
        <begin position="342"/>
        <end position="449"/>
    </location>
</feature>
<reference evidence="10" key="1">
    <citation type="submission" date="2017-09" db="EMBL/GenBank/DDBJ databases">
        <authorList>
            <person name="Varghese N."/>
            <person name="Submissions S."/>
        </authorList>
    </citation>
    <scope>NUCLEOTIDE SEQUENCE [LARGE SCALE GENOMIC DNA]</scope>
    <source>
        <strain evidence="10">MSL47</strain>
    </source>
</reference>
<dbReference type="GO" id="GO:0004553">
    <property type="term" value="F:hydrolase activity, hydrolyzing O-glycosyl compounds"/>
    <property type="evidence" value="ECO:0007669"/>
    <property type="project" value="InterPro"/>
</dbReference>
<feature type="active site" description="Proton donor" evidence="5">
    <location>
        <position position="218"/>
    </location>
</feature>
<evidence type="ECO:0000256" key="6">
    <source>
        <dbReference type="PIRSR" id="PIRSR606710-2"/>
    </source>
</evidence>
<accession>A0A285H3H6</accession>
<keyword evidence="3 7" id="KW-0378">Hydrolase</keyword>
<evidence type="ECO:0000256" key="7">
    <source>
        <dbReference type="RuleBase" id="RU361187"/>
    </source>
</evidence>
<evidence type="ECO:0000256" key="4">
    <source>
        <dbReference type="ARBA" id="ARBA00023295"/>
    </source>
</evidence>
<comment type="similarity">
    <text evidence="2 7">Belongs to the glycosyl hydrolase 43 family.</text>
</comment>
<evidence type="ECO:0000259" key="8">
    <source>
        <dbReference type="Pfam" id="PF16369"/>
    </source>
</evidence>
<dbReference type="SUPFAM" id="SSF75005">
    <property type="entry name" value="Arabinanase/levansucrase/invertase"/>
    <property type="match status" value="1"/>
</dbReference>
<name>A0A285H3H6_9FIRM</name>
<evidence type="ECO:0000313" key="10">
    <source>
        <dbReference type="Proteomes" id="UP000219573"/>
    </source>
</evidence>
<keyword evidence="10" id="KW-1185">Reference proteome</keyword>
<dbReference type="Gene3D" id="2.115.10.20">
    <property type="entry name" value="Glycosyl hydrolase domain, family 43"/>
    <property type="match status" value="1"/>
</dbReference>
<comment type="pathway">
    <text evidence="1">Glycan metabolism; L-arabinan degradation.</text>
</comment>
<dbReference type="Pfam" id="PF04616">
    <property type="entry name" value="Glyco_hydro_43"/>
    <property type="match status" value="1"/>
</dbReference>
<evidence type="ECO:0000256" key="1">
    <source>
        <dbReference type="ARBA" id="ARBA00004834"/>
    </source>
</evidence>
<dbReference type="InterPro" id="IPR006710">
    <property type="entry name" value="Glyco_hydro_43"/>
</dbReference>
<evidence type="ECO:0000256" key="5">
    <source>
        <dbReference type="PIRSR" id="PIRSR606710-1"/>
    </source>
</evidence>
<proteinExistence type="inferred from homology"/>
<dbReference type="InterPro" id="IPR050727">
    <property type="entry name" value="GH43_arabinanases"/>
</dbReference>
<dbReference type="EMBL" id="OBDZ01000013">
    <property type="protein sequence ID" value="SNY30317.1"/>
    <property type="molecule type" value="Genomic_DNA"/>
</dbReference>
<dbReference type="Pfam" id="PF16369">
    <property type="entry name" value="GH43_C"/>
    <property type="match status" value="1"/>
</dbReference>
<feature type="site" description="Important for catalytic activity, responsible for pKa modulation of the active site Glu and correct orientation of both the proton donor and substrate" evidence="6">
    <location>
        <position position="163"/>
    </location>
</feature>
<keyword evidence="4 7" id="KW-0326">Glycosidase</keyword>
<gene>
    <name evidence="9" type="ORF">SAMN06265827_11392</name>
</gene>
<dbReference type="PANTHER" id="PTHR43301">
    <property type="entry name" value="ARABINAN ENDO-1,5-ALPHA-L-ARABINOSIDASE"/>
    <property type="match status" value="1"/>
</dbReference>
<evidence type="ECO:0000256" key="2">
    <source>
        <dbReference type="ARBA" id="ARBA00009865"/>
    </source>
</evidence>
<feature type="active site" description="Proton acceptor" evidence="5">
    <location>
        <position position="36"/>
    </location>
</feature>
<dbReference type="InterPro" id="IPR032291">
    <property type="entry name" value="Abn2_C"/>
</dbReference>
<sequence length="454" mass="51661">MDNNSIKYPTAPPDYPLYDKRVLEDRAKWMITNVHDPAIFKDGDWYYTFSTDCEVDTKEVKPGIQIRRSKDLINWEWVGYALDGIPADAKEWTAATNLWAPEVVKFGDDYYLYYSASQFGTNISYIGLARSKSVTGPYISQGEVFKTKSKDTARFGTTPNAIDANIFFSKEGDPWMVYGSFFGGIYVSQINPKTGKLANYGEGDLIARRSSDVDSAIEGPYIIYNEDFDKYYLFVSYDSLFKDYNIRVGRSDNITGPYLDSQGNCMTDIELKPQSRVGNKIVGSYSFASGDGWKMPGHNSVLQDGADCYIVHHARGGKDPKWSYLHVRRILWSDDGWPVASPERYAGEEIQKITRDKIVGKWELIILDPDNNLQLTAKEAELSDDGRLEYKANAGSWKLIDDYTMEVNLIVDKVEEVYKVKIIPAWDWENWKMTLVFTGLNQEGVAIWGKFKGI</sequence>